<name>A0A858U6J8_9MOLU</name>
<feature type="transmembrane region" description="Helical" evidence="1">
    <location>
        <begin position="98"/>
        <end position="125"/>
    </location>
</feature>
<feature type="transmembrane region" description="Helical" evidence="1">
    <location>
        <begin position="28"/>
        <end position="49"/>
    </location>
</feature>
<evidence type="ECO:0000313" key="3">
    <source>
        <dbReference type="Proteomes" id="UP000501060"/>
    </source>
</evidence>
<dbReference type="Proteomes" id="UP000501060">
    <property type="component" value="Chromosome"/>
</dbReference>
<proteinExistence type="predicted"/>
<dbReference type="RefSeq" id="WP_169604904.1">
    <property type="nucleotide sequence ID" value="NZ_CP051481.1"/>
</dbReference>
<dbReference type="KEGG" id="mphe:HGG69_00720"/>
<dbReference type="EMBL" id="CP051481">
    <property type="protein sequence ID" value="QJG66853.1"/>
    <property type="molecule type" value="Genomic_DNA"/>
</dbReference>
<protein>
    <submittedName>
        <fullName evidence="2">ABC transporter permease</fullName>
    </submittedName>
</protein>
<reference evidence="2 3" key="1">
    <citation type="submission" date="2020-04" db="EMBL/GenBank/DDBJ databases">
        <title>Novel Mycoplasma species detected in Phocoena phocoena (harbor porpoise) from the USA.</title>
        <authorList>
            <person name="Volokhov D.V."/>
        </authorList>
    </citation>
    <scope>NUCLEOTIDE SEQUENCE [LARGE SCALE GENOMIC DNA]</scope>
    <source>
        <strain evidence="2 3">Phocoena C-264-GEN</strain>
    </source>
</reference>
<gene>
    <name evidence="2" type="ORF">HGG69_00720</name>
</gene>
<evidence type="ECO:0000256" key="1">
    <source>
        <dbReference type="SAM" id="Phobius"/>
    </source>
</evidence>
<dbReference type="AlphaFoldDB" id="A0A858U6J8"/>
<feature type="transmembrane region" description="Helical" evidence="1">
    <location>
        <begin position="55"/>
        <end position="77"/>
    </location>
</feature>
<accession>A0A858U6J8</accession>
<organism evidence="2 3">
    <name type="scientific">Mycoplasma phocoenae</name>
    <dbReference type="NCBI Taxonomy" id="754517"/>
    <lineage>
        <taxon>Bacteria</taxon>
        <taxon>Bacillati</taxon>
        <taxon>Mycoplasmatota</taxon>
        <taxon>Mollicutes</taxon>
        <taxon>Mycoplasmataceae</taxon>
        <taxon>Mycoplasma</taxon>
    </lineage>
</organism>
<feature type="transmembrane region" description="Helical" evidence="1">
    <location>
        <begin position="166"/>
        <end position="188"/>
    </location>
</feature>
<sequence>MKTKIKENNNSSPFFGVLQIINKHFWKAFVGPFFAFLYPIVFVIVLGTIFSYEMILAGSISIGPLAIACVALPTAIFEFKKSTLLKRIGTTNIKPLSFLAYTATYYFIIMILSGLWTAIVSLIVFGSRYWETGRELYNINQTLGSEKLLVTVAINSLKTIFERIHWLSYIYSFIVLTLVSVAVGLFLVSISKSILMIQAIGSSLLIFTMFLTGQVLPLAQIANVESMWWLSYLTPFKSPIVQNTMAFQSNAELTRNYMLNDVKVTAENSVYSIHDLKNYINGVMNYINKMQEAQKTNNLMQQMWLVNNQSIFFSIPQKITENVDIKFTPYSIFNVFQQYYAVDGLSSYKPVILSYDEIFNLVKTTNIKDSDMNLGQIINQFTEATKQNLMSGFNNSFIQLNDGSIGAKSLIKIGSVTENIVNFVLPMVWITILVSASAKSFTWNVR</sequence>
<keyword evidence="1" id="KW-0472">Membrane</keyword>
<keyword evidence="1" id="KW-1133">Transmembrane helix</keyword>
<keyword evidence="3" id="KW-1185">Reference proteome</keyword>
<keyword evidence="1" id="KW-0812">Transmembrane</keyword>
<feature type="transmembrane region" description="Helical" evidence="1">
    <location>
        <begin position="195"/>
        <end position="216"/>
    </location>
</feature>
<evidence type="ECO:0000313" key="2">
    <source>
        <dbReference type="EMBL" id="QJG66853.1"/>
    </source>
</evidence>